<dbReference type="Gene3D" id="3.40.50.1110">
    <property type="entry name" value="SGNH hydrolase"/>
    <property type="match status" value="1"/>
</dbReference>
<reference evidence="1 2" key="1">
    <citation type="submission" date="2018-06" db="EMBL/GenBank/DDBJ databases">
        <authorList>
            <consortium name="Pathogen Informatics"/>
            <person name="Doyle S."/>
        </authorList>
    </citation>
    <scope>NUCLEOTIDE SEQUENCE [LARGE SCALE GENOMIC DNA]</scope>
    <source>
        <strain evidence="1 2">NCTC9140</strain>
    </source>
</reference>
<dbReference type="AlphaFoldDB" id="A0A377TPL1"/>
<dbReference type="SUPFAM" id="SSF52266">
    <property type="entry name" value="SGNH hydrolase"/>
    <property type="match status" value="1"/>
</dbReference>
<evidence type="ECO:0008006" key="3">
    <source>
        <dbReference type="Google" id="ProtNLM"/>
    </source>
</evidence>
<dbReference type="GO" id="GO:0016788">
    <property type="term" value="F:hydrolase activity, acting on ester bonds"/>
    <property type="evidence" value="ECO:0007669"/>
    <property type="project" value="UniProtKB-ARBA"/>
</dbReference>
<evidence type="ECO:0000313" key="1">
    <source>
        <dbReference type="EMBL" id="STS80811.1"/>
    </source>
</evidence>
<evidence type="ECO:0000313" key="2">
    <source>
        <dbReference type="Proteomes" id="UP000254938"/>
    </source>
</evidence>
<dbReference type="InterPro" id="IPR036514">
    <property type="entry name" value="SGNH_hydro_sf"/>
</dbReference>
<accession>A0A377TPL1</accession>
<name>A0A377TPL1_KLEPN</name>
<proteinExistence type="predicted"/>
<dbReference type="Proteomes" id="UP000254938">
    <property type="component" value="Unassembled WGS sequence"/>
</dbReference>
<dbReference type="EMBL" id="UGKQ01000007">
    <property type="protein sequence ID" value="STS80811.1"/>
    <property type="molecule type" value="Genomic_DNA"/>
</dbReference>
<gene>
    <name evidence="1" type="ORF">NCTC9140_02529</name>
</gene>
<organism evidence="1 2">
    <name type="scientific">Klebsiella pneumoniae</name>
    <dbReference type="NCBI Taxonomy" id="573"/>
    <lineage>
        <taxon>Bacteria</taxon>
        <taxon>Pseudomonadati</taxon>
        <taxon>Pseudomonadota</taxon>
        <taxon>Gammaproteobacteria</taxon>
        <taxon>Enterobacterales</taxon>
        <taxon>Enterobacteriaceae</taxon>
        <taxon>Klebsiella/Raoultella group</taxon>
        <taxon>Klebsiella</taxon>
        <taxon>Klebsiella pneumoniae complex</taxon>
    </lineage>
</organism>
<protein>
    <recommendedName>
        <fullName evidence="3">Sialate O-acetylesterase domain-containing protein</fullName>
    </recommendedName>
</protein>
<sequence>MRATGEEIFNISALGNLTHGSLTTWFADDDSVSDYAEIHMDGQGRIFRRVRTDGTVEQVGDDTPDDDASEFPMVASVDGNIIAVDGSDATQITNDSGVSNIAPVAYAEFLRYLSNISGNYLTYRSTYDGNYRARESLRFLVHLIITGQSLAPGGSTQTQSPVTTTAQADYGILAFETGPKVDFKYDTLNEALLESVIPCRENVGTRPGQESPSSGMAWQVHQMTGNTVLVSTAGSSGTAIADISSGSATFTGATKMIQSAVAMAEKLGMQYVPVMVLIHGNQNAAAGTSISSYRTAMETLRAQYESVINAATGKSQSLHMFVGQLSNTIPYGGTAGSTKTNNIGIAQYQEARDNALIHLASAQYARPYSDGEHLTSAGYRTEGEVIGAVVGGWLNDNTKSALVPIESGVVQSGTTITIPVAGCVGDLVIDTSRVTDPGNYGFVLTGATIASVAVSGSGSAAKIVITKTDSTTATAISYASQGIAGQNPGPVTGSRGCIRDSQTGTSLSGLPLYNDLCVFSIQL</sequence>